<comment type="similarity">
    <text evidence="1 4">Belongs to the prolyl-tRNA editing family. YbaK/EbsC subfamily.</text>
</comment>
<name>A0A7W4K8Y6_9PROT</name>
<protein>
    <recommendedName>
        <fullName evidence="4">Cys-tRNA(Pro)/Cys-tRNA(Cys) deacylase</fullName>
        <ecNumber evidence="4">4.2.-.-</ecNumber>
    </recommendedName>
</protein>
<evidence type="ECO:0000313" key="6">
    <source>
        <dbReference type="EMBL" id="MBB2202536.1"/>
    </source>
</evidence>
<dbReference type="Pfam" id="PF04073">
    <property type="entry name" value="tRNA_edit"/>
    <property type="match status" value="1"/>
</dbReference>
<dbReference type="GO" id="GO:0006412">
    <property type="term" value="P:translation"/>
    <property type="evidence" value="ECO:0007669"/>
    <property type="project" value="UniProtKB-KW"/>
</dbReference>
<dbReference type="GO" id="GO:0002161">
    <property type="term" value="F:aminoacyl-tRNA deacylase activity"/>
    <property type="evidence" value="ECO:0007669"/>
    <property type="project" value="InterPro"/>
</dbReference>
<feature type="domain" description="YbaK/aminoacyl-tRNA synthetase-associated" evidence="5">
    <location>
        <begin position="35"/>
        <end position="146"/>
    </location>
</feature>
<dbReference type="EC" id="4.2.-.-" evidence="4"/>
<dbReference type="NCBIfam" id="TIGR00011">
    <property type="entry name" value="YbaK_EbsC"/>
    <property type="match status" value="1"/>
</dbReference>
<reference evidence="6 7" key="1">
    <citation type="submission" date="2020-04" db="EMBL/GenBank/DDBJ databases">
        <title>Description of novel Gluconacetobacter.</title>
        <authorList>
            <person name="Sombolestani A."/>
        </authorList>
    </citation>
    <scope>NUCLEOTIDE SEQUENCE [LARGE SCALE GENOMIC DNA]</scope>
    <source>
        <strain evidence="6 7">LMG 27802</strain>
    </source>
</reference>
<gene>
    <name evidence="6" type="primary">ybaK</name>
    <name evidence="6" type="ORF">HLH28_13300</name>
</gene>
<dbReference type="PANTHER" id="PTHR30411">
    <property type="entry name" value="CYTOPLASMIC PROTEIN"/>
    <property type="match status" value="1"/>
</dbReference>
<evidence type="ECO:0000256" key="4">
    <source>
        <dbReference type="PIRNR" id="PIRNR006181"/>
    </source>
</evidence>
<dbReference type="InterPro" id="IPR007214">
    <property type="entry name" value="YbaK/aa-tRNA-synth-assoc-dom"/>
</dbReference>
<proteinExistence type="inferred from homology"/>
<keyword evidence="7" id="KW-1185">Reference proteome</keyword>
<comment type="caution">
    <text evidence="6">The sequence shown here is derived from an EMBL/GenBank/DDBJ whole genome shotgun (WGS) entry which is preliminary data.</text>
</comment>
<dbReference type="PIRSF" id="PIRSF006181">
    <property type="entry name" value="EbsC_YbaK"/>
    <property type="match status" value="1"/>
</dbReference>
<evidence type="ECO:0000259" key="5">
    <source>
        <dbReference type="Pfam" id="PF04073"/>
    </source>
</evidence>
<dbReference type="PANTHER" id="PTHR30411:SF0">
    <property type="entry name" value="CYS-TRNA(PRO)_CYS-TRNA(CYS) DEACYLASE YBAK"/>
    <property type="match status" value="1"/>
</dbReference>
<dbReference type="EMBL" id="JABEQM010000011">
    <property type="protein sequence ID" value="MBB2202536.1"/>
    <property type="molecule type" value="Genomic_DNA"/>
</dbReference>
<dbReference type="RefSeq" id="WP_182959979.1">
    <property type="nucleotide sequence ID" value="NZ_JABEQM010000011.1"/>
</dbReference>
<dbReference type="CDD" id="cd00002">
    <property type="entry name" value="YbaK_deacylase"/>
    <property type="match status" value="1"/>
</dbReference>
<evidence type="ECO:0000256" key="2">
    <source>
        <dbReference type="ARBA" id="ARBA00022917"/>
    </source>
</evidence>
<dbReference type="Gene3D" id="3.90.960.10">
    <property type="entry name" value="YbaK/aminoacyl-tRNA synthetase-associated domain"/>
    <property type="match status" value="1"/>
</dbReference>
<keyword evidence="3 4" id="KW-0456">Lyase</keyword>
<sequence>MGRNTPATVALGRAGIAFSPVEYTYDPSADRLGVQAAEAIGEPPSRVYKTLMAEIDGRPVCVVIPSDHEVSMKKLAAAFDGKSAKMMKPADAERITGFRVGGISPFGQKRKVPTAFARQAAGLPYLYTNGGQRGLQVRLAPDDALRACDGCLADLTAGE</sequence>
<evidence type="ECO:0000256" key="1">
    <source>
        <dbReference type="ARBA" id="ARBA00009798"/>
    </source>
</evidence>
<keyword evidence="2 4" id="KW-0648">Protein biosynthesis</keyword>
<accession>A0A7W4K8Y6</accession>
<dbReference type="AlphaFoldDB" id="A0A7W4K8Y6"/>
<organism evidence="6 7">
    <name type="scientific">Gluconacetobacter tumulisoli</name>
    <dbReference type="NCBI Taxonomy" id="1286189"/>
    <lineage>
        <taxon>Bacteria</taxon>
        <taxon>Pseudomonadati</taxon>
        <taxon>Pseudomonadota</taxon>
        <taxon>Alphaproteobacteria</taxon>
        <taxon>Acetobacterales</taxon>
        <taxon>Acetobacteraceae</taxon>
        <taxon>Gluconacetobacter</taxon>
    </lineage>
</organism>
<evidence type="ECO:0000256" key="3">
    <source>
        <dbReference type="ARBA" id="ARBA00023239"/>
    </source>
</evidence>
<dbReference type="SUPFAM" id="SSF55826">
    <property type="entry name" value="YbaK/ProRS associated domain"/>
    <property type="match status" value="1"/>
</dbReference>
<evidence type="ECO:0000313" key="7">
    <source>
        <dbReference type="Proteomes" id="UP000578030"/>
    </source>
</evidence>
<dbReference type="InterPro" id="IPR004369">
    <property type="entry name" value="Prolyl-tRNA_editing_YbaK/EbsC"/>
</dbReference>
<dbReference type="GO" id="GO:0016829">
    <property type="term" value="F:lyase activity"/>
    <property type="evidence" value="ECO:0007669"/>
    <property type="project" value="UniProtKB-KW"/>
</dbReference>
<dbReference type="InterPro" id="IPR036754">
    <property type="entry name" value="YbaK/aa-tRNA-synt-asso_dom_sf"/>
</dbReference>
<dbReference type="Proteomes" id="UP000578030">
    <property type="component" value="Unassembled WGS sequence"/>
</dbReference>